<accession>A0AAV2QCU0</accession>
<dbReference type="SUPFAM" id="SSF54534">
    <property type="entry name" value="FKBP-like"/>
    <property type="match status" value="2"/>
</dbReference>
<evidence type="ECO:0000256" key="5">
    <source>
        <dbReference type="PROSITE-ProRule" id="PRU00277"/>
    </source>
</evidence>
<organism evidence="7 8">
    <name type="scientific">Meganyctiphanes norvegica</name>
    <name type="common">Northern krill</name>
    <name type="synonym">Thysanopoda norvegica</name>
    <dbReference type="NCBI Taxonomy" id="48144"/>
    <lineage>
        <taxon>Eukaryota</taxon>
        <taxon>Metazoa</taxon>
        <taxon>Ecdysozoa</taxon>
        <taxon>Arthropoda</taxon>
        <taxon>Crustacea</taxon>
        <taxon>Multicrustacea</taxon>
        <taxon>Malacostraca</taxon>
        <taxon>Eumalacostraca</taxon>
        <taxon>Eucarida</taxon>
        <taxon>Euphausiacea</taxon>
        <taxon>Euphausiidae</taxon>
        <taxon>Meganyctiphanes</taxon>
    </lineage>
</organism>
<dbReference type="AlphaFoldDB" id="A0AAV2QCU0"/>
<dbReference type="EMBL" id="CAXKWB010005678">
    <property type="protein sequence ID" value="CAL4079393.1"/>
    <property type="molecule type" value="Genomic_DNA"/>
</dbReference>
<dbReference type="PROSITE" id="PS50059">
    <property type="entry name" value="FKBP_PPIASE"/>
    <property type="match status" value="2"/>
</dbReference>
<feature type="domain" description="PPIase FKBP-type" evidence="6">
    <location>
        <begin position="94"/>
        <end position="182"/>
    </location>
</feature>
<dbReference type="FunFam" id="3.10.50.40:FF:000006">
    <property type="entry name" value="Peptidyl-prolyl cis-trans isomerase"/>
    <property type="match status" value="1"/>
</dbReference>
<comment type="catalytic activity">
    <reaction evidence="1 5">
        <text>[protein]-peptidylproline (omega=180) = [protein]-peptidylproline (omega=0)</text>
        <dbReference type="Rhea" id="RHEA:16237"/>
        <dbReference type="Rhea" id="RHEA-COMP:10747"/>
        <dbReference type="Rhea" id="RHEA-COMP:10748"/>
        <dbReference type="ChEBI" id="CHEBI:83833"/>
        <dbReference type="ChEBI" id="CHEBI:83834"/>
        <dbReference type="EC" id="5.2.1.8"/>
    </reaction>
</comment>
<dbReference type="GO" id="GO:0003755">
    <property type="term" value="F:peptidyl-prolyl cis-trans isomerase activity"/>
    <property type="evidence" value="ECO:0007669"/>
    <property type="project" value="UniProtKB-KW"/>
</dbReference>
<feature type="domain" description="PPIase FKBP-type" evidence="6">
    <location>
        <begin position="229"/>
        <end position="282"/>
    </location>
</feature>
<dbReference type="Proteomes" id="UP001497623">
    <property type="component" value="Unassembled WGS sequence"/>
</dbReference>
<evidence type="ECO:0000256" key="1">
    <source>
        <dbReference type="ARBA" id="ARBA00000971"/>
    </source>
</evidence>
<keyword evidence="8" id="KW-1185">Reference proteome</keyword>
<evidence type="ECO:0000256" key="2">
    <source>
        <dbReference type="ARBA" id="ARBA00013194"/>
    </source>
</evidence>
<evidence type="ECO:0000259" key="6">
    <source>
        <dbReference type="PROSITE" id="PS50059"/>
    </source>
</evidence>
<dbReference type="Pfam" id="PF00254">
    <property type="entry name" value="FKBP_C"/>
    <property type="match status" value="2"/>
</dbReference>
<proteinExistence type="predicted"/>
<evidence type="ECO:0000313" key="7">
    <source>
        <dbReference type="EMBL" id="CAL4079393.1"/>
    </source>
</evidence>
<protein>
    <recommendedName>
        <fullName evidence="2 5">peptidylprolyl isomerase</fullName>
        <ecNumber evidence="2 5">5.2.1.8</ecNumber>
    </recommendedName>
</protein>
<comment type="caution">
    <text evidence="7">The sequence shown here is derived from an EMBL/GenBank/DDBJ whole genome shotgun (WGS) entry which is preliminary data.</text>
</comment>
<evidence type="ECO:0000313" key="8">
    <source>
        <dbReference type="Proteomes" id="UP001497623"/>
    </source>
</evidence>
<keyword evidence="4 5" id="KW-0413">Isomerase</keyword>
<dbReference type="PANTHER" id="PTHR45779:SF7">
    <property type="entry name" value="PEPTIDYLPROLYL ISOMERASE"/>
    <property type="match status" value="1"/>
</dbReference>
<dbReference type="InterPro" id="IPR001179">
    <property type="entry name" value="PPIase_FKBP_dom"/>
</dbReference>
<dbReference type="InterPro" id="IPR046357">
    <property type="entry name" value="PPIase_dom_sf"/>
</dbReference>
<keyword evidence="3 5" id="KW-0697">Rotamase</keyword>
<dbReference type="GO" id="GO:0005783">
    <property type="term" value="C:endoplasmic reticulum"/>
    <property type="evidence" value="ECO:0007669"/>
    <property type="project" value="TreeGrafter"/>
</dbReference>
<evidence type="ECO:0000256" key="4">
    <source>
        <dbReference type="ARBA" id="ARBA00023235"/>
    </source>
</evidence>
<feature type="non-terminal residue" evidence="7">
    <location>
        <position position="282"/>
    </location>
</feature>
<evidence type="ECO:0000256" key="3">
    <source>
        <dbReference type="ARBA" id="ARBA00023110"/>
    </source>
</evidence>
<sequence length="282" mass="31631">MAAEADVVFGTKIIMSECQCGCQRLPIIRYSLRQNLLEISLTTSPFCSSLHMGYIRIRAVLLLFITWSSLSEGQELRVEVLKRPIICTQLSSVGDTIKVDYTGRFPNGTIFDSSLPRGSPFEFRLGAGQVIKGWDRGLQNMCVGERRRLTVPPSLAYGNEGAGGIIPPGAILVFDVELISLPQKQVSKEPENHRVARPPQKPRQQVIPVELVAQTLVRPQLCTRTATIGDRITVHYAGYLTNSKKFDSSMHRHYRQQCRYGNSTIIKERELLLFSFCISCTK</sequence>
<reference evidence="7 8" key="1">
    <citation type="submission" date="2024-05" db="EMBL/GenBank/DDBJ databases">
        <authorList>
            <person name="Wallberg A."/>
        </authorList>
    </citation>
    <scope>NUCLEOTIDE SEQUENCE [LARGE SCALE GENOMIC DNA]</scope>
</reference>
<dbReference type="EC" id="5.2.1.8" evidence="2 5"/>
<name>A0AAV2QCU0_MEGNR</name>
<dbReference type="PANTHER" id="PTHR45779">
    <property type="entry name" value="PEPTIDYLPROLYL ISOMERASE"/>
    <property type="match status" value="1"/>
</dbReference>
<dbReference type="InterPro" id="IPR044609">
    <property type="entry name" value="FKBP2/11"/>
</dbReference>
<dbReference type="Gene3D" id="3.10.50.40">
    <property type="match status" value="2"/>
</dbReference>
<gene>
    <name evidence="7" type="ORF">MNOR_LOCUS10987</name>
</gene>